<dbReference type="Proteomes" id="UP000032735">
    <property type="component" value="Chromosome"/>
</dbReference>
<keyword evidence="2" id="KW-1185">Reference proteome</keyword>
<reference evidence="1 2" key="1">
    <citation type="submission" date="2013-07" db="EMBL/GenBank/DDBJ databases">
        <authorList>
            <person name="Genoscope - CEA"/>
        </authorList>
    </citation>
    <scope>NUCLEOTIDE SEQUENCE [LARGE SCALE GENOMIC DNA]</scope>
    <source>
        <strain evidence="1 2">G6</strain>
    </source>
</reference>
<dbReference type="KEGG" id="xpo:XPG1_2105"/>
<accession>A0A068R6P4</accession>
<protein>
    <submittedName>
        <fullName evidence="1">Uncharacterized protein</fullName>
    </submittedName>
</protein>
<evidence type="ECO:0000313" key="2">
    <source>
        <dbReference type="Proteomes" id="UP000032735"/>
    </source>
</evidence>
<dbReference type="STRING" id="1354304.XPG1_2105"/>
<dbReference type="EMBL" id="FO704551">
    <property type="protein sequence ID" value="CDG21760.1"/>
    <property type="molecule type" value="Genomic_DNA"/>
</dbReference>
<proteinExistence type="predicted"/>
<dbReference type="HOGENOM" id="CLU_2686994_0_0_6"/>
<name>A0A068R6P4_9GAMM</name>
<organism evidence="1 2">
    <name type="scientific">Xenorhabdus poinarii G6</name>
    <dbReference type="NCBI Taxonomy" id="1354304"/>
    <lineage>
        <taxon>Bacteria</taxon>
        <taxon>Pseudomonadati</taxon>
        <taxon>Pseudomonadota</taxon>
        <taxon>Gammaproteobacteria</taxon>
        <taxon>Enterobacterales</taxon>
        <taxon>Morganellaceae</taxon>
        <taxon>Xenorhabdus</taxon>
    </lineage>
</organism>
<gene>
    <name evidence="1" type="ORF">XPG1_2105</name>
</gene>
<dbReference type="AlphaFoldDB" id="A0A068R6P4"/>
<sequence length="74" mass="8408">MSLVRVQLEEPSILKNLISFANQVFLHPKERKGQIISNQTIIVIFGFDKLKSPVNMRPVLKEFLHSSVGRTADC</sequence>
<evidence type="ECO:0000313" key="1">
    <source>
        <dbReference type="EMBL" id="CDG21760.1"/>
    </source>
</evidence>